<proteinExistence type="predicted"/>
<dbReference type="OrthoDB" id="683185at2759"/>
<dbReference type="EMBL" id="CM027680">
    <property type="protein sequence ID" value="KAG0549812.1"/>
    <property type="molecule type" value="Genomic_DNA"/>
</dbReference>
<dbReference type="KEGG" id="sbi:8083845"/>
<feature type="compositionally biased region" description="Basic and acidic residues" evidence="1">
    <location>
        <begin position="193"/>
        <end position="208"/>
    </location>
</feature>
<feature type="compositionally biased region" description="Pro residues" evidence="1">
    <location>
        <begin position="209"/>
        <end position="222"/>
    </location>
</feature>
<feature type="region of interest" description="Disordered" evidence="1">
    <location>
        <begin position="193"/>
        <end position="246"/>
    </location>
</feature>
<dbReference type="Pfam" id="PF01190">
    <property type="entry name" value="Pollen_Ole_e_1"/>
    <property type="match status" value="1"/>
</dbReference>
<protein>
    <recommendedName>
        <fullName evidence="4">Proline-rich protein</fullName>
    </recommendedName>
</protein>
<feature type="compositionally biased region" description="Pro residues" evidence="1">
    <location>
        <begin position="235"/>
        <end position="246"/>
    </location>
</feature>
<evidence type="ECO:0008006" key="4">
    <source>
        <dbReference type="Google" id="ProtNLM"/>
    </source>
</evidence>
<comment type="caution">
    <text evidence="2">The sequence shown here is derived from an EMBL/GenBank/DDBJ whole genome shotgun (WGS) entry which is preliminary data.</text>
</comment>
<evidence type="ECO:0000313" key="3">
    <source>
        <dbReference type="Proteomes" id="UP000807115"/>
    </source>
</evidence>
<dbReference type="AlphaFoldDB" id="A0A921S0T7"/>
<dbReference type="PANTHER" id="PTHR33935">
    <property type="entry name" value="OS10G0148100 PROTEIN"/>
    <property type="match status" value="1"/>
</dbReference>
<accession>A0A921S0T7</accession>
<sequence length="246" mass="26205">MGAVLRFVRSYKSHGAGSISSTHTSHIHTHKLASRTMASGRMLLGVCAVLMAVAVANAADGQVASVVVGLARCADCTRKNMKSEAAFKGLQVAIKCKNTNGEYETKAVSELQSTGAFSVPLAADLHGAECHAQLHSAANAPCPGQEPSRIAPMSGGTFVAIPGKTHYNPSAECASAFLCSPIKKHFLDHFHKAPVPEHKPVPEHHPTPEYHPPTPEYHPPTPEYHSPTPVYGQPKPTPIYHPPAEH</sequence>
<name>A0A921S0T7_SORBI</name>
<dbReference type="OMA" id="HYRSALC"/>
<organism evidence="2 3">
    <name type="scientific">Sorghum bicolor</name>
    <name type="common">Sorghum</name>
    <name type="synonym">Sorghum vulgare</name>
    <dbReference type="NCBI Taxonomy" id="4558"/>
    <lineage>
        <taxon>Eukaryota</taxon>
        <taxon>Viridiplantae</taxon>
        <taxon>Streptophyta</taxon>
        <taxon>Embryophyta</taxon>
        <taxon>Tracheophyta</taxon>
        <taxon>Spermatophyta</taxon>
        <taxon>Magnoliopsida</taxon>
        <taxon>Liliopsida</taxon>
        <taxon>Poales</taxon>
        <taxon>Poaceae</taxon>
        <taxon>PACMAD clade</taxon>
        <taxon>Panicoideae</taxon>
        <taxon>Andropogonodae</taxon>
        <taxon>Andropogoneae</taxon>
        <taxon>Sorghinae</taxon>
        <taxon>Sorghum</taxon>
    </lineage>
</organism>
<reference evidence="2" key="1">
    <citation type="journal article" date="2019" name="BMC Genomics">
        <title>A new reference genome for Sorghum bicolor reveals high levels of sequence similarity between sweet and grain genotypes: implications for the genetics of sugar metabolism.</title>
        <authorList>
            <person name="Cooper E.A."/>
            <person name="Brenton Z.W."/>
            <person name="Flinn B.S."/>
            <person name="Jenkins J."/>
            <person name="Shu S."/>
            <person name="Flowers D."/>
            <person name="Luo F."/>
            <person name="Wang Y."/>
            <person name="Xia P."/>
            <person name="Barry K."/>
            <person name="Daum C."/>
            <person name="Lipzen A."/>
            <person name="Yoshinaga Y."/>
            <person name="Schmutz J."/>
            <person name="Saski C."/>
            <person name="Vermerris W."/>
            <person name="Kresovich S."/>
        </authorList>
    </citation>
    <scope>NUCLEOTIDE SEQUENCE</scope>
</reference>
<dbReference type="Gramene" id="EER91738">
    <property type="protein sequence ID" value="EER91738"/>
    <property type="gene ID" value="SORBI_3001G266200"/>
</dbReference>
<reference evidence="2" key="2">
    <citation type="submission" date="2020-10" db="EMBL/GenBank/DDBJ databases">
        <authorList>
            <person name="Cooper E.A."/>
            <person name="Brenton Z.W."/>
            <person name="Flinn B.S."/>
            <person name="Jenkins J."/>
            <person name="Shu S."/>
            <person name="Flowers D."/>
            <person name="Luo F."/>
            <person name="Wang Y."/>
            <person name="Xia P."/>
            <person name="Barry K."/>
            <person name="Daum C."/>
            <person name="Lipzen A."/>
            <person name="Yoshinaga Y."/>
            <person name="Schmutz J."/>
            <person name="Saski C."/>
            <person name="Vermerris W."/>
            <person name="Kresovich S."/>
        </authorList>
    </citation>
    <scope>NUCLEOTIDE SEQUENCE</scope>
</reference>
<dbReference type="Proteomes" id="UP000807115">
    <property type="component" value="Chromosome 1"/>
</dbReference>
<evidence type="ECO:0000256" key="1">
    <source>
        <dbReference type="SAM" id="MobiDB-lite"/>
    </source>
</evidence>
<gene>
    <name evidence="2" type="ORF">BDA96_01G286600</name>
</gene>
<evidence type="ECO:0000313" key="2">
    <source>
        <dbReference type="EMBL" id="KAG0549812.1"/>
    </source>
</evidence>
<dbReference type="PANTHER" id="PTHR33935:SF25">
    <property type="entry name" value="PROLINE-RICH PROTEIN"/>
    <property type="match status" value="1"/>
</dbReference>